<organism evidence="2 3">
    <name type="scientific">Streptomyces synnematoformans</name>
    <dbReference type="NCBI Taxonomy" id="415721"/>
    <lineage>
        <taxon>Bacteria</taxon>
        <taxon>Bacillati</taxon>
        <taxon>Actinomycetota</taxon>
        <taxon>Actinomycetes</taxon>
        <taxon>Kitasatosporales</taxon>
        <taxon>Streptomycetaceae</taxon>
        <taxon>Streptomyces</taxon>
    </lineage>
</organism>
<dbReference type="EMBL" id="BAAAPF010000024">
    <property type="protein sequence ID" value="GAA2114636.1"/>
    <property type="molecule type" value="Genomic_DNA"/>
</dbReference>
<feature type="chain" id="PRO_5046258333" description="Peptidase inhibitor family I36" evidence="1">
    <location>
        <begin position="28"/>
        <end position="124"/>
    </location>
</feature>
<sequence length="124" mass="12827">MRRRRLSATLATLTLAAALGTTATAAAAPATTTDDPGPLPVCATGYVCVHHDRGLVTLVPEGRRHTFDPPVVTTAVVNSTKIPYCIGGTYNTGVGPGGTFIPPVDYYATRSLTPSPDGICLTND</sequence>
<evidence type="ECO:0000256" key="1">
    <source>
        <dbReference type="SAM" id="SignalP"/>
    </source>
</evidence>
<dbReference type="RefSeq" id="WP_344288942.1">
    <property type="nucleotide sequence ID" value="NZ_BAAAPF010000024.1"/>
</dbReference>
<reference evidence="2 3" key="1">
    <citation type="journal article" date="2019" name="Int. J. Syst. Evol. Microbiol.">
        <title>The Global Catalogue of Microorganisms (GCM) 10K type strain sequencing project: providing services to taxonomists for standard genome sequencing and annotation.</title>
        <authorList>
            <consortium name="The Broad Institute Genomics Platform"/>
            <consortium name="The Broad Institute Genome Sequencing Center for Infectious Disease"/>
            <person name="Wu L."/>
            <person name="Ma J."/>
        </authorList>
    </citation>
    <scope>NUCLEOTIDE SEQUENCE [LARGE SCALE GENOMIC DNA]</scope>
    <source>
        <strain evidence="2 3">JCM 15481</strain>
    </source>
</reference>
<accession>A0ABN2XM15</accession>
<keyword evidence="1" id="KW-0732">Signal</keyword>
<keyword evidence="3" id="KW-1185">Reference proteome</keyword>
<evidence type="ECO:0008006" key="4">
    <source>
        <dbReference type="Google" id="ProtNLM"/>
    </source>
</evidence>
<evidence type="ECO:0000313" key="3">
    <source>
        <dbReference type="Proteomes" id="UP001500443"/>
    </source>
</evidence>
<dbReference type="Proteomes" id="UP001500443">
    <property type="component" value="Unassembled WGS sequence"/>
</dbReference>
<comment type="caution">
    <text evidence="2">The sequence shown here is derived from an EMBL/GenBank/DDBJ whole genome shotgun (WGS) entry which is preliminary data.</text>
</comment>
<evidence type="ECO:0000313" key="2">
    <source>
        <dbReference type="EMBL" id="GAA2114636.1"/>
    </source>
</evidence>
<name>A0ABN2XM15_9ACTN</name>
<gene>
    <name evidence="2" type="ORF">GCM10009802_14190</name>
</gene>
<feature type="signal peptide" evidence="1">
    <location>
        <begin position="1"/>
        <end position="27"/>
    </location>
</feature>
<protein>
    <recommendedName>
        <fullName evidence="4">Peptidase inhibitor family I36</fullName>
    </recommendedName>
</protein>
<proteinExistence type="predicted"/>